<protein>
    <submittedName>
        <fullName evidence="1">Sigma-54 dependent transcriptional regulator</fullName>
    </submittedName>
</protein>
<reference evidence="1 2" key="1">
    <citation type="submission" date="2018-08" db="EMBL/GenBank/DDBJ databases">
        <title>Recombination of ecologically and evolutionarily significant loci maintains genetic cohesion in the Pseudomonas syringae species complex.</title>
        <authorList>
            <person name="Dillon M."/>
            <person name="Thakur S."/>
            <person name="Almeida R.N.D."/>
            <person name="Weir B.S."/>
            <person name="Guttman D.S."/>
        </authorList>
    </citation>
    <scope>NUCLEOTIDE SEQUENCE [LARGE SCALE GENOMIC DNA]</scope>
    <source>
        <strain evidence="1 2">88_10</strain>
    </source>
</reference>
<accession>A0A3M2VTL6</accession>
<feature type="non-terminal residue" evidence="1">
    <location>
        <position position="36"/>
    </location>
</feature>
<evidence type="ECO:0000313" key="2">
    <source>
        <dbReference type="Proteomes" id="UP000282378"/>
    </source>
</evidence>
<gene>
    <name evidence="1" type="ORF">APX70_07310</name>
</gene>
<name>A0A3M2VTL6_PSEYM</name>
<organism evidence="1 2">
    <name type="scientific">Pseudomonas syringae pv. maculicola</name>
    <dbReference type="NCBI Taxonomy" id="59511"/>
    <lineage>
        <taxon>Bacteria</taxon>
        <taxon>Pseudomonadati</taxon>
        <taxon>Pseudomonadota</taxon>
        <taxon>Gammaproteobacteria</taxon>
        <taxon>Pseudomonadales</taxon>
        <taxon>Pseudomonadaceae</taxon>
        <taxon>Pseudomonas</taxon>
    </lineage>
</organism>
<sequence length="36" mass="4089">MSRSQERLPPPRDIVDDLMRLPGKDKLAAAEQLLID</sequence>
<dbReference type="AlphaFoldDB" id="A0A3M2VTL6"/>
<comment type="caution">
    <text evidence="1">The sequence shown here is derived from an EMBL/GenBank/DDBJ whole genome shotgun (WGS) entry which is preliminary data.</text>
</comment>
<proteinExistence type="predicted"/>
<dbReference type="EMBL" id="RBNL01003902">
    <property type="protein sequence ID" value="RML42550.1"/>
    <property type="molecule type" value="Genomic_DNA"/>
</dbReference>
<dbReference type="Proteomes" id="UP000282378">
    <property type="component" value="Unassembled WGS sequence"/>
</dbReference>
<evidence type="ECO:0000313" key="1">
    <source>
        <dbReference type="EMBL" id="RML42550.1"/>
    </source>
</evidence>